<evidence type="ECO:0000313" key="9">
    <source>
        <dbReference type="Proteomes" id="UP001054945"/>
    </source>
</evidence>
<accession>A0AAV4NZL3</accession>
<dbReference type="PANTHER" id="PTHR24246">
    <property type="entry name" value="OLFACTORY RECEPTOR AND ADENOSINE RECEPTOR"/>
    <property type="match status" value="1"/>
</dbReference>
<name>A0AAV4NZL3_CAEEX</name>
<dbReference type="Proteomes" id="UP001054945">
    <property type="component" value="Unassembled WGS sequence"/>
</dbReference>
<sequence>MMALVMGVNFLGFLPYFTVITMRYLDGVNQEEIGYYKPFAVCFYFGKSAINPIIYGWKNKEFRQTFRRIASFNRGVR</sequence>
<dbReference type="Gene3D" id="1.20.1070.10">
    <property type="entry name" value="Rhodopsin 7-helix transmembrane proteins"/>
    <property type="match status" value="1"/>
</dbReference>
<gene>
    <name evidence="8" type="ORF">CEXT_226271</name>
</gene>
<dbReference type="EMBL" id="BPLR01021480">
    <property type="protein sequence ID" value="GIX90181.1"/>
    <property type="molecule type" value="Genomic_DNA"/>
</dbReference>
<keyword evidence="4" id="KW-0675">Receptor</keyword>
<proteinExistence type="predicted"/>
<dbReference type="GO" id="GO:0001973">
    <property type="term" value="P:G protein-coupled adenosine receptor signaling pathway"/>
    <property type="evidence" value="ECO:0007669"/>
    <property type="project" value="TreeGrafter"/>
</dbReference>
<dbReference type="GO" id="GO:0007189">
    <property type="term" value="P:adenylate cyclase-activating G protein-coupled receptor signaling pathway"/>
    <property type="evidence" value="ECO:0007669"/>
    <property type="project" value="TreeGrafter"/>
</dbReference>
<dbReference type="GO" id="GO:0005886">
    <property type="term" value="C:plasma membrane"/>
    <property type="evidence" value="ECO:0007669"/>
    <property type="project" value="UniProtKB-SubCell"/>
</dbReference>
<evidence type="ECO:0000256" key="6">
    <source>
        <dbReference type="ARBA" id="ARBA00023224"/>
    </source>
</evidence>
<keyword evidence="7" id="KW-0472">Membrane</keyword>
<keyword evidence="7" id="KW-0812">Transmembrane</keyword>
<evidence type="ECO:0000256" key="3">
    <source>
        <dbReference type="ARBA" id="ARBA00023040"/>
    </source>
</evidence>
<protein>
    <submittedName>
        <fullName evidence="8">Uncharacterized protein</fullName>
    </submittedName>
</protein>
<keyword evidence="6" id="KW-0807">Transducer</keyword>
<comment type="caution">
    <text evidence="8">The sequence shown here is derived from an EMBL/GenBank/DDBJ whole genome shotgun (WGS) entry which is preliminary data.</text>
</comment>
<keyword evidence="2" id="KW-1003">Cell membrane</keyword>
<evidence type="ECO:0000313" key="8">
    <source>
        <dbReference type="EMBL" id="GIX90181.1"/>
    </source>
</evidence>
<evidence type="ECO:0000256" key="7">
    <source>
        <dbReference type="SAM" id="Phobius"/>
    </source>
</evidence>
<dbReference type="PANTHER" id="PTHR24246:SF27">
    <property type="entry name" value="ADENOSINE RECEPTOR, ISOFORM A"/>
    <property type="match status" value="1"/>
</dbReference>
<evidence type="ECO:0000256" key="2">
    <source>
        <dbReference type="ARBA" id="ARBA00022475"/>
    </source>
</evidence>
<reference evidence="8 9" key="1">
    <citation type="submission" date="2021-06" db="EMBL/GenBank/DDBJ databases">
        <title>Caerostris extrusa draft genome.</title>
        <authorList>
            <person name="Kono N."/>
            <person name="Arakawa K."/>
        </authorList>
    </citation>
    <scope>NUCLEOTIDE SEQUENCE [LARGE SCALE GENOMIC DNA]</scope>
</reference>
<evidence type="ECO:0000256" key="5">
    <source>
        <dbReference type="ARBA" id="ARBA00023180"/>
    </source>
</evidence>
<keyword evidence="7" id="KW-1133">Transmembrane helix</keyword>
<feature type="transmembrane region" description="Helical" evidence="7">
    <location>
        <begin position="6"/>
        <end position="25"/>
    </location>
</feature>
<keyword evidence="3" id="KW-0297">G-protein coupled receptor</keyword>
<keyword evidence="5" id="KW-0325">Glycoprotein</keyword>
<evidence type="ECO:0000256" key="4">
    <source>
        <dbReference type="ARBA" id="ARBA00023170"/>
    </source>
</evidence>
<organism evidence="8 9">
    <name type="scientific">Caerostris extrusa</name>
    <name type="common">Bark spider</name>
    <name type="synonym">Caerostris bankana</name>
    <dbReference type="NCBI Taxonomy" id="172846"/>
    <lineage>
        <taxon>Eukaryota</taxon>
        <taxon>Metazoa</taxon>
        <taxon>Ecdysozoa</taxon>
        <taxon>Arthropoda</taxon>
        <taxon>Chelicerata</taxon>
        <taxon>Arachnida</taxon>
        <taxon>Araneae</taxon>
        <taxon>Araneomorphae</taxon>
        <taxon>Entelegynae</taxon>
        <taxon>Araneoidea</taxon>
        <taxon>Araneidae</taxon>
        <taxon>Caerostris</taxon>
    </lineage>
</organism>
<dbReference type="GO" id="GO:0004930">
    <property type="term" value="F:G protein-coupled receptor activity"/>
    <property type="evidence" value="ECO:0007669"/>
    <property type="project" value="UniProtKB-KW"/>
</dbReference>
<keyword evidence="9" id="KW-1185">Reference proteome</keyword>
<dbReference type="SUPFAM" id="SSF81321">
    <property type="entry name" value="Family A G protein-coupled receptor-like"/>
    <property type="match status" value="1"/>
</dbReference>
<dbReference type="AlphaFoldDB" id="A0AAV4NZL3"/>
<evidence type="ECO:0000256" key="1">
    <source>
        <dbReference type="ARBA" id="ARBA00004651"/>
    </source>
</evidence>
<comment type="subcellular location">
    <subcellularLocation>
        <location evidence="1">Cell membrane</location>
        <topology evidence="1">Multi-pass membrane protein</topology>
    </subcellularLocation>
</comment>